<evidence type="ECO:0000259" key="3">
    <source>
        <dbReference type="Pfam" id="PF26133"/>
    </source>
</evidence>
<evidence type="ECO:0000313" key="5">
    <source>
        <dbReference type="Proteomes" id="UP000289340"/>
    </source>
</evidence>
<dbReference type="Gene3D" id="3.40.50.1820">
    <property type="entry name" value="alpha/beta hydrolase"/>
    <property type="match status" value="1"/>
</dbReference>
<sequence length="461" mass="51663">MPREVEVARTKKTWEMTTEAAKEIAQKIDVLATDIGRPEHLGRVRAARAGVTIKQYFGSAPQTSHSASSLPPDELQQLTQQIRDQLEESITEKVTRQVMASFSQLQSQMKSQGPPEPLVGPGPSGPRVSTKGSCVDPLGNDPETGDSNRCDLYIEADPARLVVVGRVYEGSTLVHNTPLLPDQVKVSVDEVKDADAPVPVPTDEVSLVGQTLHTFLAWPTHLVKSLSHQVRWDATMFGVVNPDFPLYIKHKDLSEITHGGQCLSISVLQLWILHLTETCMRARNFDIYGFFEPQSIQRSGQSQFESESYIKSWMQSSQRDVYVGAYLNGPDNYLKGIINRVLMMLHSLNQRLMLGVLSSRQKVTTECGYYVMHWMSTIILGTFRNNWEAMSQTAKALEEKLKTSGFPHEIHIYPGNGHAFMHRSPEGIKRRKSIGMPDEDEAAVQLALSRFQSWMTHYLSS</sequence>
<evidence type="ECO:0000313" key="4">
    <source>
        <dbReference type="EMBL" id="RZB75141.1"/>
    </source>
</evidence>
<dbReference type="EMBL" id="QZWG01000012">
    <property type="protein sequence ID" value="RZB75141.1"/>
    <property type="molecule type" value="Genomic_DNA"/>
</dbReference>
<evidence type="ECO:0000259" key="2">
    <source>
        <dbReference type="Pfam" id="PF01738"/>
    </source>
</evidence>
<evidence type="ECO:0000256" key="1">
    <source>
        <dbReference type="SAM" id="MobiDB-lite"/>
    </source>
</evidence>
<dbReference type="Pfam" id="PF01738">
    <property type="entry name" value="DLH"/>
    <property type="match status" value="1"/>
</dbReference>
<comment type="caution">
    <text evidence="4">The sequence shown here is derived from an EMBL/GenBank/DDBJ whole genome shotgun (WGS) entry which is preliminary data.</text>
</comment>
<dbReference type="Pfam" id="PF26133">
    <property type="entry name" value="DUF8039"/>
    <property type="match status" value="1"/>
</dbReference>
<dbReference type="InterPro" id="IPR002925">
    <property type="entry name" value="Dienelactn_hydro"/>
</dbReference>
<proteinExistence type="predicted"/>
<dbReference type="PANTHER" id="PTHR33018:SF34">
    <property type="entry name" value="OS02G0472350 PROTEIN"/>
    <property type="match status" value="1"/>
</dbReference>
<dbReference type="PANTHER" id="PTHR33018">
    <property type="entry name" value="OS10G0338966 PROTEIN-RELATED"/>
    <property type="match status" value="1"/>
</dbReference>
<dbReference type="GO" id="GO:0016787">
    <property type="term" value="F:hydrolase activity"/>
    <property type="evidence" value="ECO:0007669"/>
    <property type="project" value="InterPro"/>
</dbReference>
<dbReference type="InterPro" id="IPR029058">
    <property type="entry name" value="AB_hydrolase_fold"/>
</dbReference>
<organism evidence="4 5">
    <name type="scientific">Glycine soja</name>
    <name type="common">Wild soybean</name>
    <dbReference type="NCBI Taxonomy" id="3848"/>
    <lineage>
        <taxon>Eukaryota</taxon>
        <taxon>Viridiplantae</taxon>
        <taxon>Streptophyta</taxon>
        <taxon>Embryophyta</taxon>
        <taxon>Tracheophyta</taxon>
        <taxon>Spermatophyta</taxon>
        <taxon>Magnoliopsida</taxon>
        <taxon>eudicotyledons</taxon>
        <taxon>Gunneridae</taxon>
        <taxon>Pentapetalae</taxon>
        <taxon>rosids</taxon>
        <taxon>fabids</taxon>
        <taxon>Fabales</taxon>
        <taxon>Fabaceae</taxon>
        <taxon>Papilionoideae</taxon>
        <taxon>50 kb inversion clade</taxon>
        <taxon>NPAAA clade</taxon>
        <taxon>indigoferoid/millettioid clade</taxon>
        <taxon>Phaseoleae</taxon>
        <taxon>Glycine</taxon>
        <taxon>Glycine subgen. Soja</taxon>
    </lineage>
</organism>
<accession>A0A445HN31</accession>
<feature type="compositionally biased region" description="Pro residues" evidence="1">
    <location>
        <begin position="114"/>
        <end position="124"/>
    </location>
</feature>
<feature type="domain" description="DUF8039" evidence="3">
    <location>
        <begin position="147"/>
        <end position="224"/>
    </location>
</feature>
<name>A0A445HN31_GLYSO</name>
<feature type="domain" description="Dienelactone hydrolase" evidence="2">
    <location>
        <begin position="392"/>
        <end position="459"/>
    </location>
</feature>
<feature type="region of interest" description="Disordered" evidence="1">
    <location>
        <begin position="103"/>
        <end position="146"/>
    </location>
</feature>
<reference evidence="4 5" key="1">
    <citation type="submission" date="2018-09" db="EMBL/GenBank/DDBJ databases">
        <title>A high-quality reference genome of wild soybean provides a powerful tool to mine soybean genomes.</title>
        <authorList>
            <person name="Xie M."/>
            <person name="Chung C.Y.L."/>
            <person name="Li M.-W."/>
            <person name="Wong F.-L."/>
            <person name="Chan T.-F."/>
            <person name="Lam H.-M."/>
        </authorList>
    </citation>
    <scope>NUCLEOTIDE SEQUENCE [LARGE SCALE GENOMIC DNA]</scope>
    <source>
        <strain evidence="5">cv. W05</strain>
        <tissue evidence="4">Hypocotyl of etiolated seedlings</tissue>
    </source>
</reference>
<dbReference type="AlphaFoldDB" id="A0A445HN31"/>
<gene>
    <name evidence="4" type="ORF">D0Y65_033852</name>
</gene>
<keyword evidence="5" id="KW-1185">Reference proteome</keyword>
<dbReference type="Proteomes" id="UP000289340">
    <property type="component" value="Chromosome 12"/>
</dbReference>
<protein>
    <submittedName>
        <fullName evidence="4">Uncharacterized protein</fullName>
    </submittedName>
</protein>
<dbReference type="InterPro" id="IPR058352">
    <property type="entry name" value="DUF8039"/>
</dbReference>